<sequence length="67" mass="6989">MLPALGEVRVEQATIDDLLGAPLGEEPAAVSAAEARGLARLYVALTRAVTSLTVLHRDDLPAELALP</sequence>
<evidence type="ECO:0008006" key="3">
    <source>
        <dbReference type="Google" id="ProtNLM"/>
    </source>
</evidence>
<reference evidence="1 2" key="1">
    <citation type="submission" date="2020-04" db="EMBL/GenBank/DDBJ databases">
        <title>MicrobeNet Type strains.</title>
        <authorList>
            <person name="Nicholson A.C."/>
        </authorList>
    </citation>
    <scope>NUCLEOTIDE SEQUENCE [LARGE SCALE GENOMIC DNA]</scope>
    <source>
        <strain evidence="1 2">ATCC BAA-277</strain>
    </source>
</reference>
<comment type="caution">
    <text evidence="1">The sequence shown here is derived from an EMBL/GenBank/DDBJ whole genome shotgun (WGS) entry which is preliminary data.</text>
</comment>
<proteinExistence type="predicted"/>
<name>A0A846ZDD5_9ACTN</name>
<accession>A0A846ZDD5</accession>
<keyword evidence="2" id="KW-1185">Reference proteome</keyword>
<gene>
    <name evidence="1" type="ORF">HGB48_33010</name>
</gene>
<organism evidence="1 2">
    <name type="scientific">Actinomadura latina</name>
    <dbReference type="NCBI Taxonomy" id="163603"/>
    <lineage>
        <taxon>Bacteria</taxon>
        <taxon>Bacillati</taxon>
        <taxon>Actinomycetota</taxon>
        <taxon>Actinomycetes</taxon>
        <taxon>Streptosporangiales</taxon>
        <taxon>Thermomonosporaceae</taxon>
        <taxon>Actinomadura</taxon>
    </lineage>
</organism>
<protein>
    <recommendedName>
        <fullName evidence="3">DNA helicase</fullName>
    </recommendedName>
</protein>
<dbReference type="AlphaFoldDB" id="A0A846ZDD5"/>
<evidence type="ECO:0000313" key="1">
    <source>
        <dbReference type="EMBL" id="NKZ08523.1"/>
    </source>
</evidence>
<dbReference type="Proteomes" id="UP000579250">
    <property type="component" value="Unassembled WGS sequence"/>
</dbReference>
<dbReference type="EMBL" id="JAAXPI010000086">
    <property type="protein sequence ID" value="NKZ08523.1"/>
    <property type="molecule type" value="Genomic_DNA"/>
</dbReference>
<dbReference type="RefSeq" id="WP_067639506.1">
    <property type="nucleotide sequence ID" value="NZ_JAAXPI010000086.1"/>
</dbReference>
<evidence type="ECO:0000313" key="2">
    <source>
        <dbReference type="Proteomes" id="UP000579250"/>
    </source>
</evidence>